<gene>
    <name evidence="2" type="ORF">H9705_01745</name>
</gene>
<dbReference type="Pfam" id="PF00717">
    <property type="entry name" value="Peptidase_S24"/>
    <property type="match status" value="1"/>
</dbReference>
<accession>A0A9D2N7L1</accession>
<proteinExistence type="predicted"/>
<dbReference type="InterPro" id="IPR036286">
    <property type="entry name" value="LexA/Signal_pep-like_sf"/>
</dbReference>
<reference evidence="2" key="1">
    <citation type="journal article" date="2021" name="PeerJ">
        <title>Extensive microbial diversity within the chicken gut microbiome revealed by metagenomics and culture.</title>
        <authorList>
            <person name="Gilroy R."/>
            <person name="Ravi A."/>
            <person name="Getino M."/>
            <person name="Pursley I."/>
            <person name="Horton D.L."/>
            <person name="Alikhan N.F."/>
            <person name="Baker D."/>
            <person name="Gharbi K."/>
            <person name="Hall N."/>
            <person name="Watson M."/>
            <person name="Adriaenssens E.M."/>
            <person name="Foster-Nyarko E."/>
            <person name="Jarju S."/>
            <person name="Secka A."/>
            <person name="Antonio M."/>
            <person name="Oren A."/>
            <person name="Chaudhuri R.R."/>
            <person name="La Ragione R."/>
            <person name="Hildebrand F."/>
            <person name="Pallen M.J."/>
        </authorList>
    </citation>
    <scope>NUCLEOTIDE SEQUENCE</scope>
    <source>
        <strain evidence="2">CHK185-5351</strain>
    </source>
</reference>
<dbReference type="Gene3D" id="2.10.109.10">
    <property type="entry name" value="Umud Fragment, subunit A"/>
    <property type="match status" value="1"/>
</dbReference>
<evidence type="ECO:0000313" key="3">
    <source>
        <dbReference type="Proteomes" id="UP000823849"/>
    </source>
</evidence>
<evidence type="ECO:0000259" key="1">
    <source>
        <dbReference type="Pfam" id="PF00717"/>
    </source>
</evidence>
<dbReference type="Proteomes" id="UP000823849">
    <property type="component" value="Unassembled WGS sequence"/>
</dbReference>
<reference evidence="2" key="2">
    <citation type="submission" date="2021-04" db="EMBL/GenBank/DDBJ databases">
        <authorList>
            <person name="Gilroy R."/>
        </authorList>
    </citation>
    <scope>NUCLEOTIDE SEQUENCE</scope>
    <source>
        <strain evidence="2">CHK185-5351</strain>
    </source>
</reference>
<organism evidence="2 3">
    <name type="scientific">Candidatus Fusicatenibacter intestinigallinarum</name>
    <dbReference type="NCBI Taxonomy" id="2838598"/>
    <lineage>
        <taxon>Bacteria</taxon>
        <taxon>Bacillati</taxon>
        <taxon>Bacillota</taxon>
        <taxon>Clostridia</taxon>
        <taxon>Lachnospirales</taxon>
        <taxon>Lachnospiraceae</taxon>
        <taxon>Fusicatenibacter</taxon>
    </lineage>
</organism>
<dbReference type="EMBL" id="DWWU01000009">
    <property type="protein sequence ID" value="HJC14539.1"/>
    <property type="molecule type" value="Genomic_DNA"/>
</dbReference>
<feature type="domain" description="Peptidase S24/S26A/S26B/S26C" evidence="1">
    <location>
        <begin position="8"/>
        <end position="87"/>
    </location>
</feature>
<name>A0A9D2N7L1_9FIRM</name>
<dbReference type="SUPFAM" id="SSF51306">
    <property type="entry name" value="LexA/Signal peptidase"/>
    <property type="match status" value="1"/>
</dbReference>
<dbReference type="InterPro" id="IPR015927">
    <property type="entry name" value="Peptidase_S24_S26A/B/C"/>
</dbReference>
<sequence length="154" mass="18404">MTRVVDTREYLDVLRGLTEEGKEVSLLISGSSMSPFLIHARDYVYFRKPDRELKKGDIVFFQRDSGQYVMHRICRVKEDGYYLVGDGQTQVEGPIRRDQIFGLIYCVRRKGRKIQPGDFWWEFFAHVWTVFRPVRPVLTRCYSLFSRLRRQKRS</sequence>
<evidence type="ECO:0000313" key="2">
    <source>
        <dbReference type="EMBL" id="HJC14539.1"/>
    </source>
</evidence>
<comment type="caution">
    <text evidence="2">The sequence shown here is derived from an EMBL/GenBank/DDBJ whole genome shotgun (WGS) entry which is preliminary data.</text>
</comment>
<dbReference type="CDD" id="cd06462">
    <property type="entry name" value="Peptidase_S24_S26"/>
    <property type="match status" value="1"/>
</dbReference>
<dbReference type="AlphaFoldDB" id="A0A9D2N7L1"/>
<protein>
    <submittedName>
        <fullName evidence="2">S24/S26 family peptidase</fullName>
    </submittedName>
</protein>